<dbReference type="AlphaFoldDB" id="A0A0D7AFA5"/>
<dbReference type="Proteomes" id="UP000054144">
    <property type="component" value="Unassembled WGS sequence"/>
</dbReference>
<evidence type="ECO:0000313" key="3">
    <source>
        <dbReference type="Proteomes" id="UP000054144"/>
    </source>
</evidence>
<dbReference type="EMBL" id="KN881694">
    <property type="protein sequence ID" value="KIY50021.1"/>
    <property type="molecule type" value="Genomic_DNA"/>
</dbReference>
<keyword evidence="3" id="KW-1185">Reference proteome</keyword>
<proteinExistence type="predicted"/>
<evidence type="ECO:0000313" key="1">
    <source>
        <dbReference type="EMBL" id="KIY50021.1"/>
    </source>
</evidence>
<accession>A0A0D7AFA5</accession>
<sequence>GLDQKHARAFNFTVVDDHFKKLQALFDSERIPFKNLFNADEIGVQLGGG</sequence>
<organism evidence="1 3">
    <name type="scientific">Fistulina hepatica ATCC 64428</name>
    <dbReference type="NCBI Taxonomy" id="1128425"/>
    <lineage>
        <taxon>Eukaryota</taxon>
        <taxon>Fungi</taxon>
        <taxon>Dikarya</taxon>
        <taxon>Basidiomycota</taxon>
        <taxon>Agaricomycotina</taxon>
        <taxon>Agaricomycetes</taxon>
        <taxon>Agaricomycetidae</taxon>
        <taxon>Agaricales</taxon>
        <taxon>Fistulinaceae</taxon>
        <taxon>Fistulina</taxon>
    </lineage>
</organism>
<feature type="non-terminal residue" evidence="1">
    <location>
        <position position="1"/>
    </location>
</feature>
<evidence type="ECO:0000313" key="2">
    <source>
        <dbReference type="EMBL" id="KIY50027.1"/>
    </source>
</evidence>
<gene>
    <name evidence="2" type="ORF">FISHEDRAFT_40105</name>
    <name evidence="1" type="ORF">FISHEDRAFT_40123</name>
</gene>
<name>A0A0D7AFA5_9AGAR</name>
<reference evidence="1 3" key="1">
    <citation type="journal article" date="2015" name="Fungal Genet. Biol.">
        <title>Evolution of novel wood decay mechanisms in Agaricales revealed by the genome sequences of Fistulina hepatica and Cylindrobasidium torrendii.</title>
        <authorList>
            <person name="Floudas D."/>
            <person name="Held B.W."/>
            <person name="Riley R."/>
            <person name="Nagy L.G."/>
            <person name="Koehler G."/>
            <person name="Ransdell A.S."/>
            <person name="Younus H."/>
            <person name="Chow J."/>
            <person name="Chiniquy J."/>
            <person name="Lipzen A."/>
            <person name="Tritt A."/>
            <person name="Sun H."/>
            <person name="Haridas S."/>
            <person name="LaButti K."/>
            <person name="Ohm R.A."/>
            <person name="Kues U."/>
            <person name="Blanchette R.A."/>
            <person name="Grigoriev I.V."/>
            <person name="Minto R.E."/>
            <person name="Hibbett D.S."/>
        </authorList>
    </citation>
    <scope>NUCLEOTIDE SEQUENCE [LARGE SCALE GENOMIC DNA]</scope>
    <source>
        <strain evidence="1 3">ATCC 64428</strain>
    </source>
</reference>
<dbReference type="EMBL" id="KN881694">
    <property type="protein sequence ID" value="KIY50027.1"/>
    <property type="molecule type" value="Genomic_DNA"/>
</dbReference>
<dbReference type="OrthoDB" id="3265672at2759"/>
<protein>
    <submittedName>
        <fullName evidence="1">Uncharacterized protein</fullName>
    </submittedName>
</protein>